<gene>
    <name evidence="2" type="ORF">BK674_07720</name>
</gene>
<sequence>MKSEFDNRVAVVTGASSGIGLAVVQRLLSYEATVVAMSRGRGGLAALKDVHGDRLHIVSGDVTVSSDLEKLAHCVSRIGPVDFLVPNAGVAVLEDSLASKGFERNWAINGAGALNTLSALRAQLARPASVVFVGTFLSALAFPGLAGYIASKTALTAHARTLAVEQAEAGIRVNVVSPGPTATPIWRSLGLDNATLSSVAETVNQRLLEGKFLEPEAVADVILFLLSERARGIYGQDIVVDGGYTLR</sequence>
<organism evidence="2 3">
    <name type="scientific">Pseudomonas moraviensis</name>
    <dbReference type="NCBI Taxonomy" id="321662"/>
    <lineage>
        <taxon>Bacteria</taxon>
        <taxon>Pseudomonadati</taxon>
        <taxon>Pseudomonadota</taxon>
        <taxon>Gammaproteobacteria</taxon>
        <taxon>Pseudomonadales</taxon>
        <taxon>Pseudomonadaceae</taxon>
        <taxon>Pseudomonas</taxon>
    </lineage>
</organism>
<comment type="similarity">
    <text evidence="1">Belongs to the short-chain dehydrogenases/reductases (SDR) family.</text>
</comment>
<dbReference type="PRINTS" id="PR00081">
    <property type="entry name" value="GDHRDH"/>
</dbReference>
<dbReference type="GeneID" id="75193495"/>
<dbReference type="Gene3D" id="3.40.50.720">
    <property type="entry name" value="NAD(P)-binding Rossmann-like Domain"/>
    <property type="match status" value="1"/>
</dbReference>
<evidence type="ECO:0000256" key="1">
    <source>
        <dbReference type="ARBA" id="ARBA00006484"/>
    </source>
</evidence>
<accession>A0A423NQD6</accession>
<dbReference type="FunFam" id="3.40.50.720:FF:000084">
    <property type="entry name" value="Short-chain dehydrogenase reductase"/>
    <property type="match status" value="1"/>
</dbReference>
<dbReference type="InterPro" id="IPR002347">
    <property type="entry name" value="SDR_fam"/>
</dbReference>
<dbReference type="RefSeq" id="WP_064361698.1">
    <property type="nucleotide sequence ID" value="NZ_BSCP01000001.1"/>
</dbReference>
<dbReference type="PANTHER" id="PTHR43975">
    <property type="entry name" value="ZGC:101858"/>
    <property type="match status" value="1"/>
</dbReference>
<protein>
    <submittedName>
        <fullName evidence="2">Short-chain dehydrogenase</fullName>
    </submittedName>
</protein>
<dbReference type="CDD" id="cd05233">
    <property type="entry name" value="SDR_c"/>
    <property type="match status" value="1"/>
</dbReference>
<evidence type="ECO:0000313" key="2">
    <source>
        <dbReference type="EMBL" id="ROO00461.1"/>
    </source>
</evidence>
<dbReference type="Pfam" id="PF13561">
    <property type="entry name" value="adh_short_C2"/>
    <property type="match status" value="1"/>
</dbReference>
<proteinExistence type="inferred from homology"/>
<dbReference type="AlphaFoldDB" id="A0A423NQD6"/>
<name>A0A423NQD6_9PSED</name>
<comment type="caution">
    <text evidence="2">The sequence shown here is derived from an EMBL/GenBank/DDBJ whole genome shotgun (WGS) entry which is preliminary data.</text>
</comment>
<dbReference type="PANTHER" id="PTHR43975:SF2">
    <property type="entry name" value="EG:BACR7A4.14 PROTEIN-RELATED"/>
    <property type="match status" value="1"/>
</dbReference>
<evidence type="ECO:0000313" key="3">
    <source>
        <dbReference type="Proteomes" id="UP000284207"/>
    </source>
</evidence>
<reference evidence="2 3" key="1">
    <citation type="submission" date="2016-10" db="EMBL/GenBank/DDBJ databases">
        <title>Comparative genome analysis of multiple Pseudomonas spp. focuses on biocontrol and plant growth promoting traits.</title>
        <authorList>
            <person name="Tao X.-Y."/>
            <person name="Taylor C.G."/>
        </authorList>
    </citation>
    <scope>NUCLEOTIDE SEQUENCE [LARGE SCALE GENOMIC DNA]</scope>
    <source>
        <strain evidence="2 3">36B3</strain>
    </source>
</reference>
<dbReference type="InterPro" id="IPR036291">
    <property type="entry name" value="NAD(P)-bd_dom_sf"/>
</dbReference>
<dbReference type="EMBL" id="MOCA01000004">
    <property type="protein sequence ID" value="ROO00461.1"/>
    <property type="molecule type" value="Genomic_DNA"/>
</dbReference>
<dbReference type="SUPFAM" id="SSF51735">
    <property type="entry name" value="NAD(P)-binding Rossmann-fold domains"/>
    <property type="match status" value="1"/>
</dbReference>
<dbReference type="Proteomes" id="UP000284207">
    <property type="component" value="Unassembled WGS sequence"/>
</dbReference>